<keyword evidence="2" id="KW-0813">Transport</keyword>
<evidence type="ECO:0000256" key="6">
    <source>
        <dbReference type="SAM" id="MobiDB-lite"/>
    </source>
</evidence>
<feature type="transmembrane region" description="Helical" evidence="7">
    <location>
        <begin position="260"/>
        <end position="282"/>
    </location>
</feature>
<feature type="compositionally biased region" description="Polar residues" evidence="6">
    <location>
        <begin position="32"/>
        <end position="44"/>
    </location>
</feature>
<evidence type="ECO:0000256" key="1">
    <source>
        <dbReference type="ARBA" id="ARBA00004141"/>
    </source>
</evidence>
<evidence type="ECO:0000256" key="3">
    <source>
        <dbReference type="ARBA" id="ARBA00022692"/>
    </source>
</evidence>
<comment type="subcellular location">
    <subcellularLocation>
        <location evidence="1">Membrane</location>
        <topology evidence="1">Multi-pass membrane protein</topology>
    </subcellularLocation>
</comment>
<feature type="compositionally biased region" description="Polar residues" evidence="6">
    <location>
        <begin position="1"/>
        <end position="17"/>
    </location>
</feature>
<accession>A0A8H7JF43</accession>
<feature type="region of interest" description="Disordered" evidence="6">
    <location>
        <begin position="1"/>
        <end position="71"/>
    </location>
</feature>
<gene>
    <name evidence="9" type="ORF">EKO04_000558</name>
</gene>
<evidence type="ECO:0000256" key="4">
    <source>
        <dbReference type="ARBA" id="ARBA00022989"/>
    </source>
</evidence>
<feature type="transmembrane region" description="Helical" evidence="7">
    <location>
        <begin position="213"/>
        <end position="240"/>
    </location>
</feature>
<reference evidence="9" key="1">
    <citation type="submission" date="2018-12" db="EMBL/GenBank/DDBJ databases">
        <authorList>
            <person name="Syme R.A."/>
            <person name="Farfan-Caceres L."/>
            <person name="Lichtenzveig J."/>
        </authorList>
    </citation>
    <scope>NUCLEOTIDE SEQUENCE</scope>
    <source>
        <strain evidence="9">Al4</strain>
    </source>
</reference>
<dbReference type="GO" id="GO:0022857">
    <property type="term" value="F:transmembrane transporter activity"/>
    <property type="evidence" value="ECO:0007669"/>
    <property type="project" value="InterPro"/>
</dbReference>
<evidence type="ECO:0000313" key="10">
    <source>
        <dbReference type="Proteomes" id="UP000651452"/>
    </source>
</evidence>
<evidence type="ECO:0000256" key="5">
    <source>
        <dbReference type="ARBA" id="ARBA00023136"/>
    </source>
</evidence>
<feature type="transmembrane region" description="Helical" evidence="7">
    <location>
        <begin position="401"/>
        <end position="421"/>
    </location>
</feature>
<dbReference type="InterPro" id="IPR001958">
    <property type="entry name" value="Tet-R_TetA/multi-R_MdtG-like"/>
</dbReference>
<dbReference type="EMBL" id="RZGK01000002">
    <property type="protein sequence ID" value="KAF9701771.1"/>
    <property type="molecule type" value="Genomic_DNA"/>
</dbReference>
<dbReference type="PANTHER" id="PTHR23504:SF16">
    <property type="entry name" value="TRANSPORTER, PUTATIVE (AFU_ORTHOLOGUE AFUA_1G13970)-RELATED"/>
    <property type="match status" value="1"/>
</dbReference>
<evidence type="ECO:0000259" key="8">
    <source>
        <dbReference type="PROSITE" id="PS50850"/>
    </source>
</evidence>
<protein>
    <recommendedName>
        <fullName evidence="8">Major facilitator superfamily (MFS) profile domain-containing protein</fullName>
    </recommendedName>
</protein>
<evidence type="ECO:0000256" key="2">
    <source>
        <dbReference type="ARBA" id="ARBA00022448"/>
    </source>
</evidence>
<dbReference type="Proteomes" id="UP000651452">
    <property type="component" value="Unassembled WGS sequence"/>
</dbReference>
<dbReference type="OrthoDB" id="10262656at2759"/>
<keyword evidence="3 7" id="KW-0812">Transmembrane</keyword>
<keyword evidence="10" id="KW-1185">Reference proteome</keyword>
<name>A0A8H7JF43_9PLEO</name>
<reference evidence="9" key="2">
    <citation type="submission" date="2020-09" db="EMBL/GenBank/DDBJ databases">
        <title>Reference genome assembly for Australian Ascochyta lentis isolate Al4.</title>
        <authorList>
            <person name="Lee R.C."/>
            <person name="Farfan-Caceres L.M."/>
            <person name="Debler J.W."/>
            <person name="Williams A.H."/>
            <person name="Henares B.M."/>
        </authorList>
    </citation>
    <scope>NUCLEOTIDE SEQUENCE</scope>
    <source>
        <strain evidence="9">Al4</strain>
    </source>
</reference>
<feature type="transmembrane region" description="Helical" evidence="7">
    <location>
        <begin position="348"/>
        <end position="372"/>
    </location>
</feature>
<dbReference type="Pfam" id="PF07690">
    <property type="entry name" value="MFS_1"/>
    <property type="match status" value="1"/>
</dbReference>
<evidence type="ECO:0000256" key="7">
    <source>
        <dbReference type="SAM" id="Phobius"/>
    </source>
</evidence>
<dbReference type="InterPro" id="IPR036259">
    <property type="entry name" value="MFS_trans_sf"/>
</dbReference>
<dbReference type="Gene3D" id="1.20.1250.20">
    <property type="entry name" value="MFS general substrate transporter like domains"/>
    <property type="match status" value="1"/>
</dbReference>
<dbReference type="SUPFAM" id="SSF103473">
    <property type="entry name" value="MFS general substrate transporter"/>
    <property type="match status" value="1"/>
</dbReference>
<dbReference type="PANTHER" id="PTHR23504">
    <property type="entry name" value="MAJOR FACILITATOR SUPERFAMILY DOMAIN-CONTAINING PROTEIN 10"/>
    <property type="match status" value="1"/>
</dbReference>
<feature type="transmembrane region" description="Helical" evidence="7">
    <location>
        <begin position="433"/>
        <end position="453"/>
    </location>
</feature>
<keyword evidence="4 7" id="KW-1133">Transmembrane helix</keyword>
<evidence type="ECO:0000313" key="9">
    <source>
        <dbReference type="EMBL" id="KAF9701771.1"/>
    </source>
</evidence>
<dbReference type="InterPro" id="IPR020846">
    <property type="entry name" value="MFS_dom"/>
</dbReference>
<sequence>MILSNFHTRQQSTSADVDSSACRSLHQRRESAQYSLPSPRQPTTPIILVTEPNGPTYDVESPSEKAPKKEEPTWLNMPNKRALAILALSRLVDFWQMASLQSYMVEQLHSFDIGIPTASLSYQTGVLQGSFTFAQIVTSILWGRAADSPLVGRRTVLLIGLLGTSVSCIGVAFSRSFIEMVTWRVLGGAINGTVGAARTMVAESVDKKWHSRAFLLLPVAFNVANILGPVVGGALVHPVSTYPQIFDGAYASSLLQSFPYALPSLLCTGLLILEAGLVVAFLEETLATKRQDRSFTDQMANMYRGIVTVLLGQTTQCSGTLRTLSEKQRTNSYQTARLPFAKIWTPNVLWTLLSVAIFDLHMGAFSGLWIIFLSTPRTTPDQKSSTDALHFSGGLAFSPSLLGSSLAILGIVGLFLQILLYPWANSRFGLMRCFRYSLLLFPLAYFLAPYLALLPSATAPPRPTAGALVWLGISLVLTLQVSARTFALPASIILVNNASPHPSVLGTIHGVGQSVSSAMRTLGPVAGGYWFGLGLDKGVVGLGWWAIAGISALGCVASLRVKNGSGYEVVLQEQDESSTEQSRS</sequence>
<proteinExistence type="predicted"/>
<dbReference type="GO" id="GO:0016020">
    <property type="term" value="C:membrane"/>
    <property type="evidence" value="ECO:0007669"/>
    <property type="project" value="UniProtKB-SubCell"/>
</dbReference>
<dbReference type="PROSITE" id="PS50850">
    <property type="entry name" value="MFS"/>
    <property type="match status" value="1"/>
</dbReference>
<comment type="caution">
    <text evidence="9">The sequence shown here is derived from an EMBL/GenBank/DDBJ whole genome shotgun (WGS) entry which is preliminary data.</text>
</comment>
<keyword evidence="5 7" id="KW-0472">Membrane</keyword>
<organism evidence="9 10">
    <name type="scientific">Ascochyta lentis</name>
    <dbReference type="NCBI Taxonomy" id="205686"/>
    <lineage>
        <taxon>Eukaryota</taxon>
        <taxon>Fungi</taxon>
        <taxon>Dikarya</taxon>
        <taxon>Ascomycota</taxon>
        <taxon>Pezizomycotina</taxon>
        <taxon>Dothideomycetes</taxon>
        <taxon>Pleosporomycetidae</taxon>
        <taxon>Pleosporales</taxon>
        <taxon>Pleosporineae</taxon>
        <taxon>Didymellaceae</taxon>
        <taxon>Ascochyta</taxon>
    </lineage>
</organism>
<dbReference type="AlphaFoldDB" id="A0A8H7JF43"/>
<dbReference type="InterPro" id="IPR011701">
    <property type="entry name" value="MFS"/>
</dbReference>
<feature type="transmembrane region" description="Helical" evidence="7">
    <location>
        <begin position="155"/>
        <end position="175"/>
    </location>
</feature>
<feature type="domain" description="Major facilitator superfamily (MFS) profile" evidence="8">
    <location>
        <begin position="82"/>
        <end position="566"/>
    </location>
</feature>
<dbReference type="PRINTS" id="PR01035">
    <property type="entry name" value="TCRTETA"/>
</dbReference>
<feature type="compositionally biased region" description="Basic and acidic residues" evidence="6">
    <location>
        <begin position="62"/>
        <end position="71"/>
    </location>
</feature>